<evidence type="ECO:0000313" key="5">
    <source>
        <dbReference type="EMBL" id="KGK09082.1"/>
    </source>
</evidence>
<feature type="binding site" evidence="4">
    <location>
        <position position="9"/>
    </location>
    <ligand>
        <name>a divalent metal cation</name>
        <dbReference type="ChEBI" id="CHEBI:60240"/>
        <label>1</label>
    </ligand>
</feature>
<dbReference type="PANTHER" id="PTHR46124">
    <property type="entry name" value="D-AMINOACYL-TRNA DEACYLASE"/>
    <property type="match status" value="1"/>
</dbReference>
<dbReference type="RefSeq" id="WP_039430368.1">
    <property type="nucleotide sequence ID" value="NZ_CP061845.1"/>
</dbReference>
<dbReference type="InterPro" id="IPR032466">
    <property type="entry name" value="Metal_Hydrolase"/>
</dbReference>
<evidence type="ECO:0000256" key="2">
    <source>
        <dbReference type="ARBA" id="ARBA00022723"/>
    </source>
</evidence>
<dbReference type="STRING" id="29495.EA26_17820"/>
<organism evidence="5 6">
    <name type="scientific">Vibrio navarrensis</name>
    <dbReference type="NCBI Taxonomy" id="29495"/>
    <lineage>
        <taxon>Bacteria</taxon>
        <taxon>Pseudomonadati</taxon>
        <taxon>Pseudomonadota</taxon>
        <taxon>Gammaproteobacteria</taxon>
        <taxon>Vibrionales</taxon>
        <taxon>Vibrionaceae</taxon>
        <taxon>Vibrio</taxon>
    </lineage>
</organism>
<evidence type="ECO:0000256" key="3">
    <source>
        <dbReference type="ARBA" id="ARBA00022801"/>
    </source>
</evidence>
<dbReference type="CDD" id="cd01310">
    <property type="entry name" value="TatD_DNAse"/>
    <property type="match status" value="1"/>
</dbReference>
<dbReference type="GeneID" id="43684938"/>
<dbReference type="PROSITE" id="PS01137">
    <property type="entry name" value="TATD_1"/>
    <property type="match status" value="1"/>
</dbReference>
<feature type="binding site" evidence="4">
    <location>
        <position position="154"/>
    </location>
    <ligand>
        <name>a divalent metal cation</name>
        <dbReference type="ChEBI" id="CHEBI:60240"/>
        <label>2</label>
    </ligand>
</feature>
<keyword evidence="2 4" id="KW-0479">Metal-binding</keyword>
<accession>A0A099LP07</accession>
<dbReference type="PIRSF" id="PIRSF005902">
    <property type="entry name" value="DNase_TatD"/>
    <property type="match status" value="1"/>
</dbReference>
<dbReference type="GO" id="GO:0016788">
    <property type="term" value="F:hydrolase activity, acting on ester bonds"/>
    <property type="evidence" value="ECO:0007669"/>
    <property type="project" value="InterPro"/>
</dbReference>
<feature type="binding site" evidence="4">
    <location>
        <position position="95"/>
    </location>
    <ligand>
        <name>a divalent metal cation</name>
        <dbReference type="ChEBI" id="CHEBI:60240"/>
        <label>1</label>
    </ligand>
</feature>
<dbReference type="eggNOG" id="COG0084">
    <property type="taxonomic scope" value="Bacteria"/>
</dbReference>
<dbReference type="Gene3D" id="3.20.20.140">
    <property type="entry name" value="Metal-dependent hydrolases"/>
    <property type="match status" value="1"/>
</dbReference>
<dbReference type="InterPro" id="IPR018228">
    <property type="entry name" value="DNase_TatD-rel_CS"/>
</dbReference>
<evidence type="ECO:0000313" key="6">
    <source>
        <dbReference type="Proteomes" id="UP000029994"/>
    </source>
</evidence>
<dbReference type="PANTHER" id="PTHR46124:SF3">
    <property type="entry name" value="HYDROLASE"/>
    <property type="match status" value="1"/>
</dbReference>
<protein>
    <submittedName>
        <fullName evidence="5">Deoxyribonuclease</fullName>
    </submittedName>
</protein>
<keyword evidence="6" id="KW-1185">Reference proteome</keyword>
<reference evidence="5 6" key="1">
    <citation type="submission" date="2014-04" db="EMBL/GenBank/DDBJ databases">
        <title>Genome sequencing of Vibrio navarrensis strains.</title>
        <authorList>
            <person name="Gladney L.M."/>
            <person name="Katz L.S."/>
            <person name="Marino-Ramirez L."/>
            <person name="Jordan I.K."/>
        </authorList>
    </citation>
    <scope>NUCLEOTIDE SEQUENCE [LARGE SCALE GENOMIC DNA]</scope>
    <source>
        <strain evidence="5 6">ATCC 51183</strain>
    </source>
</reference>
<dbReference type="InterPro" id="IPR001130">
    <property type="entry name" value="TatD-like"/>
</dbReference>
<feature type="binding site" evidence="4">
    <location>
        <position position="130"/>
    </location>
    <ligand>
        <name>a divalent metal cation</name>
        <dbReference type="ChEBI" id="CHEBI:60240"/>
        <label>2</label>
    </ligand>
</feature>
<feature type="binding site" evidence="4">
    <location>
        <position position="7"/>
    </location>
    <ligand>
        <name>a divalent metal cation</name>
        <dbReference type="ChEBI" id="CHEBI:60240"/>
        <label>1</label>
    </ligand>
</feature>
<gene>
    <name evidence="5" type="ORF">EA26_17820</name>
</gene>
<dbReference type="GO" id="GO:0005829">
    <property type="term" value="C:cytosol"/>
    <property type="evidence" value="ECO:0007669"/>
    <property type="project" value="TreeGrafter"/>
</dbReference>
<dbReference type="GO" id="GO:0046872">
    <property type="term" value="F:metal ion binding"/>
    <property type="evidence" value="ECO:0007669"/>
    <property type="project" value="UniProtKB-KW"/>
</dbReference>
<keyword evidence="3" id="KW-0378">Hydrolase</keyword>
<dbReference type="EMBL" id="JMCG01000002">
    <property type="protein sequence ID" value="KGK09082.1"/>
    <property type="molecule type" value="Genomic_DNA"/>
</dbReference>
<dbReference type="Pfam" id="PF01026">
    <property type="entry name" value="TatD_DNase"/>
    <property type="match status" value="1"/>
</dbReference>
<dbReference type="SUPFAM" id="SSF51556">
    <property type="entry name" value="Metallo-dependent hydrolases"/>
    <property type="match status" value="1"/>
</dbReference>
<dbReference type="AlphaFoldDB" id="A0A099LP07"/>
<comment type="similarity">
    <text evidence="1">Belongs to the metallo-dependent hydrolases superfamily. TatD-type hydrolase family.</text>
</comment>
<name>A0A099LP07_9VIBR</name>
<sequence length="257" mass="28893">MTLFDSHCHLDFPLFETDFSHILQSAQHVGVKRFLIPSVGPENWSRVAELSSQHPEIYYALGLHPYFLKADYTLYQTQLMARLDARPTRCVAIGECGLDFAIKVDPALQEEALQWQFELARQYGLPVILHCRKAHNRLIQMVKAANLPKGGVLHAFSGSYEQGMEWVRLGFSLGIGGTITYPRANKTRQAVAKLPLEHLLLETDAPDMPLNGYQGGVNTPSQIVNILTILCELRNQTKQTVASQLWKNSNSLFSICE</sequence>
<dbReference type="PROSITE" id="PS01091">
    <property type="entry name" value="TATD_3"/>
    <property type="match status" value="1"/>
</dbReference>
<feature type="binding site" evidence="4">
    <location>
        <position position="204"/>
    </location>
    <ligand>
        <name>a divalent metal cation</name>
        <dbReference type="ChEBI" id="CHEBI:60240"/>
        <label>1</label>
    </ligand>
</feature>
<evidence type="ECO:0000256" key="4">
    <source>
        <dbReference type="PIRSR" id="PIRSR005902-1"/>
    </source>
</evidence>
<proteinExistence type="inferred from homology"/>
<comment type="caution">
    <text evidence="5">The sequence shown here is derived from an EMBL/GenBank/DDBJ whole genome shotgun (WGS) entry which is preliminary data.</text>
</comment>
<evidence type="ECO:0000256" key="1">
    <source>
        <dbReference type="ARBA" id="ARBA00009275"/>
    </source>
</evidence>
<dbReference type="Proteomes" id="UP000029994">
    <property type="component" value="Unassembled WGS sequence"/>
</dbReference>
<dbReference type="FunFam" id="3.20.20.140:FF:000005">
    <property type="entry name" value="TatD family hydrolase"/>
    <property type="match status" value="1"/>
</dbReference>